<dbReference type="InterPro" id="IPR007627">
    <property type="entry name" value="RNA_pol_sigma70_r2"/>
</dbReference>
<keyword evidence="3" id="KW-1185">Reference proteome</keyword>
<evidence type="ECO:0000259" key="1">
    <source>
        <dbReference type="Pfam" id="PF04542"/>
    </source>
</evidence>
<accession>A0ABR9AN36</accession>
<dbReference type="InterPro" id="IPR013325">
    <property type="entry name" value="RNA_pol_sigma_r2"/>
</dbReference>
<dbReference type="Gene3D" id="1.10.1740.10">
    <property type="match status" value="1"/>
</dbReference>
<proteinExistence type="predicted"/>
<organism evidence="2 3">
    <name type="scientific">Echinicola arenosa</name>
    <dbReference type="NCBI Taxonomy" id="2774144"/>
    <lineage>
        <taxon>Bacteria</taxon>
        <taxon>Pseudomonadati</taxon>
        <taxon>Bacteroidota</taxon>
        <taxon>Cytophagia</taxon>
        <taxon>Cytophagales</taxon>
        <taxon>Cyclobacteriaceae</taxon>
        <taxon>Echinicola</taxon>
    </lineage>
</organism>
<dbReference type="Pfam" id="PF04542">
    <property type="entry name" value="Sigma70_r2"/>
    <property type="match status" value="1"/>
</dbReference>
<dbReference type="Proteomes" id="UP000647133">
    <property type="component" value="Unassembled WGS sequence"/>
</dbReference>
<gene>
    <name evidence="2" type="ORF">IFO69_13425</name>
</gene>
<dbReference type="RefSeq" id="WP_192010636.1">
    <property type="nucleotide sequence ID" value="NZ_JACYTQ010000004.1"/>
</dbReference>
<feature type="domain" description="RNA polymerase sigma-70 region 2" evidence="1">
    <location>
        <begin position="18"/>
        <end position="87"/>
    </location>
</feature>
<comment type="caution">
    <text evidence="2">The sequence shown here is derived from an EMBL/GenBank/DDBJ whole genome shotgun (WGS) entry which is preliminary data.</text>
</comment>
<dbReference type="SUPFAM" id="SSF88946">
    <property type="entry name" value="Sigma2 domain of RNA polymerase sigma factors"/>
    <property type="match status" value="1"/>
</dbReference>
<reference evidence="2 3" key="1">
    <citation type="submission" date="2020-09" db="EMBL/GenBank/DDBJ databases">
        <title>Echinicola sp. CAU 1574 isolated from sand of Sido Beach.</title>
        <authorList>
            <person name="Kim W."/>
        </authorList>
    </citation>
    <scope>NUCLEOTIDE SEQUENCE [LARGE SCALE GENOMIC DNA]</scope>
    <source>
        <strain evidence="2 3">CAU 1574</strain>
    </source>
</reference>
<name>A0ABR9AN36_9BACT</name>
<sequence>MKDQLTSPAGREQFFLRLYQESFPDLAKYIQKRGGTLADAKDVFQDSLVIYYEQLTKEKPIANQKQQAYLFGIARHLWFKRYQQQSRFLNEVDGVGEGLISDQIPQEPAHRDVWQFLEQAGQKCMEMLKAFYYDRLSMEQLAGQFGYQSTRSATVQKYKCLEKVRDQVKQKSLTHEDFIG</sequence>
<protein>
    <submittedName>
        <fullName evidence="2">Sigma-70 family RNA polymerase sigma factor</fullName>
    </submittedName>
</protein>
<evidence type="ECO:0000313" key="2">
    <source>
        <dbReference type="EMBL" id="MBD8489752.1"/>
    </source>
</evidence>
<dbReference type="EMBL" id="JACYTQ010000004">
    <property type="protein sequence ID" value="MBD8489752.1"/>
    <property type="molecule type" value="Genomic_DNA"/>
</dbReference>
<evidence type="ECO:0000313" key="3">
    <source>
        <dbReference type="Proteomes" id="UP000647133"/>
    </source>
</evidence>